<dbReference type="EMBL" id="LT629750">
    <property type="protein sequence ID" value="SDT59371.1"/>
    <property type="molecule type" value="Genomic_DNA"/>
</dbReference>
<sequence>MARDITRKEPTTDVASTSTAVDFALVLSRMIDAVNGDPEQLRATVYALARHKLDEQAASEDPDEQERLAHALEVAIKGVETHFDGMGMPPLGAPGGQLPRLGPPVDPAMAAQTAAALDSARLDGELDPRPWLRRDLDQEGQTPRKRRQFSTAWRYLSVLAIVAVVGLAVQQRAHLMSLLAPKAGSGVDLTRTVAKPVKVTPEQTSAAQAEPAPPDDPLIPKSYGVYAVSSGKLFPLELLPGRAPDARVAVSAAIPTPSRTTLPDAHIRFVVFRRDSATNALDHAEVRIIAKVAQAMSFDPSGKPIIAKGTDSWVIRNISIPYQTAPVQGHSDMYEVLAGDADKALEPGRYGLILKNEVYDFTVAGEIKDSRHCLESVAAVNGSFYSECRKR</sequence>
<dbReference type="Proteomes" id="UP000243904">
    <property type="component" value="Chromosome I"/>
</dbReference>
<accession>A0A1H2BMA6</accession>
<proteinExistence type="predicted"/>
<name>A0A1H2BMA6_9BRAD</name>
<evidence type="ECO:0000256" key="2">
    <source>
        <dbReference type="SAM" id="Phobius"/>
    </source>
</evidence>
<gene>
    <name evidence="3" type="ORF">SAMN05444158_7338</name>
</gene>
<keyword evidence="2" id="KW-0472">Membrane</keyword>
<organism evidence="3 4">
    <name type="scientific">Bradyrhizobium canariense</name>
    <dbReference type="NCBI Taxonomy" id="255045"/>
    <lineage>
        <taxon>Bacteria</taxon>
        <taxon>Pseudomonadati</taxon>
        <taxon>Pseudomonadota</taxon>
        <taxon>Alphaproteobacteria</taxon>
        <taxon>Hyphomicrobiales</taxon>
        <taxon>Nitrobacteraceae</taxon>
        <taxon>Bradyrhizobium</taxon>
    </lineage>
</organism>
<feature type="transmembrane region" description="Helical" evidence="2">
    <location>
        <begin position="152"/>
        <end position="169"/>
    </location>
</feature>
<protein>
    <submittedName>
        <fullName evidence="3">Uncharacterized protein</fullName>
    </submittedName>
</protein>
<evidence type="ECO:0000256" key="1">
    <source>
        <dbReference type="SAM" id="MobiDB-lite"/>
    </source>
</evidence>
<keyword evidence="2" id="KW-1133">Transmembrane helix</keyword>
<evidence type="ECO:0000313" key="4">
    <source>
        <dbReference type="Proteomes" id="UP000243904"/>
    </source>
</evidence>
<keyword evidence="2" id="KW-0812">Transmembrane</keyword>
<evidence type="ECO:0000313" key="3">
    <source>
        <dbReference type="EMBL" id="SDT59371.1"/>
    </source>
</evidence>
<dbReference type="AlphaFoldDB" id="A0A1H2BMA6"/>
<feature type="compositionally biased region" description="Basic and acidic residues" evidence="1">
    <location>
        <begin position="120"/>
        <end position="137"/>
    </location>
</feature>
<feature type="region of interest" description="Disordered" evidence="1">
    <location>
        <begin position="119"/>
        <end position="147"/>
    </location>
</feature>
<keyword evidence="4" id="KW-1185">Reference proteome</keyword>
<reference evidence="4" key="1">
    <citation type="submission" date="2016-10" db="EMBL/GenBank/DDBJ databases">
        <authorList>
            <person name="Varghese N."/>
            <person name="Submissions S."/>
        </authorList>
    </citation>
    <scope>NUCLEOTIDE SEQUENCE [LARGE SCALE GENOMIC DNA]</scope>
    <source>
        <strain evidence="4">GAS369</strain>
    </source>
</reference>